<reference evidence="2 3" key="1">
    <citation type="submission" date="2024-08" db="EMBL/GenBank/DDBJ databases">
        <title>Two novel Cytobacillus novel species.</title>
        <authorList>
            <person name="Liu G."/>
        </authorList>
    </citation>
    <scope>NUCLEOTIDE SEQUENCE [LARGE SCALE GENOMIC DNA]</scope>
    <source>
        <strain evidence="2 3">FJAT-54145</strain>
    </source>
</reference>
<evidence type="ECO:0000313" key="3">
    <source>
        <dbReference type="Proteomes" id="UP001601059"/>
    </source>
</evidence>
<feature type="region of interest" description="Disordered" evidence="1">
    <location>
        <begin position="200"/>
        <end position="235"/>
    </location>
</feature>
<name>A0ABW6K8L4_9BACI</name>
<evidence type="ECO:0000313" key="2">
    <source>
        <dbReference type="EMBL" id="MFE8700536.1"/>
    </source>
</evidence>
<dbReference type="Proteomes" id="UP001601059">
    <property type="component" value="Unassembled WGS sequence"/>
</dbReference>
<dbReference type="EMBL" id="JBIACK010000002">
    <property type="protein sequence ID" value="MFE8700536.1"/>
    <property type="molecule type" value="Genomic_DNA"/>
</dbReference>
<gene>
    <name evidence="2" type="ORF">ACFYKX_07925</name>
</gene>
<protein>
    <submittedName>
        <fullName evidence="2">Uncharacterized protein</fullName>
    </submittedName>
</protein>
<feature type="region of interest" description="Disordered" evidence="1">
    <location>
        <begin position="84"/>
        <end position="116"/>
    </location>
</feature>
<evidence type="ECO:0000256" key="1">
    <source>
        <dbReference type="SAM" id="MobiDB-lite"/>
    </source>
</evidence>
<feature type="compositionally biased region" description="Basic and acidic residues" evidence="1">
    <location>
        <begin position="223"/>
        <end position="232"/>
    </location>
</feature>
<dbReference type="RefSeq" id="WP_389359790.1">
    <property type="nucleotide sequence ID" value="NZ_JBIACK010000002.1"/>
</dbReference>
<keyword evidence="3" id="KW-1185">Reference proteome</keyword>
<accession>A0ABW6K8L4</accession>
<proteinExistence type="predicted"/>
<comment type="caution">
    <text evidence="2">The sequence shown here is derived from an EMBL/GenBank/DDBJ whole genome shotgun (WGS) entry which is preliminary data.</text>
</comment>
<sequence>MVERNDSENPFSSKFKNQLSFLQSLTAAEALNFIFSMGDHIQVFSGDKRLDYKGSFVVATDNLLIWVNSSGELNVQHLGGPISIRKVHDPKKKDRKKNKESYKNHKSKEQKHIKDDRQTVDEEIITFAKYEGNFEQDSDPELESEIENDIEESVSRDENFNLNHELTEVLIATQDPFDKEIHEDSKPILEQDLITDEGQEDILMEESSGTNSLEVESSELADAEEHSLENDNHSSILELPHDLSFEPIENDYLSYQDALADESPSVENQLLQVIDEPESSSHFEEPFQERDHIEKDDDGEGQKY</sequence>
<feature type="region of interest" description="Disordered" evidence="1">
    <location>
        <begin position="259"/>
        <end position="304"/>
    </location>
</feature>
<feature type="compositionally biased region" description="Basic and acidic residues" evidence="1">
    <location>
        <begin position="279"/>
        <end position="304"/>
    </location>
</feature>
<organism evidence="2 3">
    <name type="scientific">Cytobacillus spartinae</name>
    <dbReference type="NCBI Taxonomy" id="3299023"/>
    <lineage>
        <taxon>Bacteria</taxon>
        <taxon>Bacillati</taxon>
        <taxon>Bacillota</taxon>
        <taxon>Bacilli</taxon>
        <taxon>Bacillales</taxon>
        <taxon>Bacillaceae</taxon>
        <taxon>Cytobacillus</taxon>
    </lineage>
</organism>